<name>A0A4U0TYS4_9PEZI</name>
<dbReference type="Pfam" id="PF00856">
    <property type="entry name" value="SET"/>
    <property type="match status" value="1"/>
</dbReference>
<proteinExistence type="predicted"/>
<protein>
    <recommendedName>
        <fullName evidence="1">SET domain-containing protein</fullName>
    </recommendedName>
</protein>
<feature type="domain" description="SET" evidence="1">
    <location>
        <begin position="10"/>
        <end position="135"/>
    </location>
</feature>
<dbReference type="Gene3D" id="2.170.270.10">
    <property type="entry name" value="SET domain"/>
    <property type="match status" value="1"/>
</dbReference>
<sequence length="165" mass="18319">MVVKHGDPGNKIALQRFSPLYLISNTPKGRGVYAGREISSGTTIDVCAVLVLDPTENTEHVGKTNLYNYTYNWPSIRPNGTSTKTQAVVFGLGSMFNHSSEDQNVGWMRDLENELVVYRAVRDIREGEELCISYGDSLTFVDVDAPSRKDDNEVAEDLLAKFDLA</sequence>
<accession>A0A4U0TYS4</accession>
<evidence type="ECO:0000313" key="3">
    <source>
        <dbReference type="Proteomes" id="UP000308549"/>
    </source>
</evidence>
<keyword evidence="3" id="KW-1185">Reference proteome</keyword>
<dbReference type="InterPro" id="IPR001214">
    <property type="entry name" value="SET_dom"/>
</dbReference>
<reference evidence="2 3" key="1">
    <citation type="submission" date="2017-03" db="EMBL/GenBank/DDBJ databases">
        <title>Genomes of endolithic fungi from Antarctica.</title>
        <authorList>
            <person name="Coleine C."/>
            <person name="Masonjones S."/>
            <person name="Stajich J.E."/>
        </authorList>
    </citation>
    <scope>NUCLEOTIDE SEQUENCE [LARGE SCALE GENOMIC DNA]</scope>
    <source>
        <strain evidence="2 3">CCFEE 6315</strain>
    </source>
</reference>
<dbReference type="Proteomes" id="UP000308549">
    <property type="component" value="Unassembled WGS sequence"/>
</dbReference>
<evidence type="ECO:0000313" key="2">
    <source>
        <dbReference type="EMBL" id="TKA27196.1"/>
    </source>
</evidence>
<dbReference type="SUPFAM" id="SSF82199">
    <property type="entry name" value="SET domain"/>
    <property type="match status" value="1"/>
</dbReference>
<gene>
    <name evidence="2" type="ORF">B0A50_04533</name>
</gene>
<dbReference type="SMART" id="SM00317">
    <property type="entry name" value="SET"/>
    <property type="match status" value="1"/>
</dbReference>
<dbReference type="AlphaFoldDB" id="A0A4U0TYS4"/>
<dbReference type="InterPro" id="IPR046341">
    <property type="entry name" value="SET_dom_sf"/>
</dbReference>
<evidence type="ECO:0000259" key="1">
    <source>
        <dbReference type="PROSITE" id="PS50280"/>
    </source>
</evidence>
<dbReference type="OrthoDB" id="3180714at2759"/>
<dbReference type="EMBL" id="NAJL01000024">
    <property type="protein sequence ID" value="TKA27196.1"/>
    <property type="molecule type" value="Genomic_DNA"/>
</dbReference>
<dbReference type="PROSITE" id="PS50280">
    <property type="entry name" value="SET"/>
    <property type="match status" value="1"/>
</dbReference>
<comment type="caution">
    <text evidence="2">The sequence shown here is derived from an EMBL/GenBank/DDBJ whole genome shotgun (WGS) entry which is preliminary data.</text>
</comment>
<organism evidence="2 3">
    <name type="scientific">Salinomyces thailandicus</name>
    <dbReference type="NCBI Taxonomy" id="706561"/>
    <lineage>
        <taxon>Eukaryota</taxon>
        <taxon>Fungi</taxon>
        <taxon>Dikarya</taxon>
        <taxon>Ascomycota</taxon>
        <taxon>Pezizomycotina</taxon>
        <taxon>Dothideomycetes</taxon>
        <taxon>Dothideomycetidae</taxon>
        <taxon>Mycosphaerellales</taxon>
        <taxon>Teratosphaeriaceae</taxon>
        <taxon>Salinomyces</taxon>
    </lineage>
</organism>